<comment type="caution">
    <text evidence="3">The sequence shown here is derived from an EMBL/GenBank/DDBJ whole genome shotgun (WGS) entry which is preliminary data.</text>
</comment>
<evidence type="ECO:0000313" key="3">
    <source>
        <dbReference type="EMBL" id="GAA3697866.1"/>
    </source>
</evidence>
<feature type="transmembrane region" description="Helical" evidence="2">
    <location>
        <begin position="6"/>
        <end position="25"/>
    </location>
</feature>
<gene>
    <name evidence="3" type="ORF">GCM10022377_08470</name>
</gene>
<reference evidence="4" key="1">
    <citation type="journal article" date="2019" name="Int. J. Syst. Evol. Microbiol.">
        <title>The Global Catalogue of Microorganisms (GCM) 10K type strain sequencing project: providing services to taxonomists for standard genome sequencing and annotation.</title>
        <authorList>
            <consortium name="The Broad Institute Genomics Platform"/>
            <consortium name="The Broad Institute Genome Sequencing Center for Infectious Disease"/>
            <person name="Wu L."/>
            <person name="Ma J."/>
        </authorList>
    </citation>
    <scope>NUCLEOTIDE SEQUENCE [LARGE SCALE GENOMIC DNA]</scope>
    <source>
        <strain evidence="4">JCM 16961</strain>
    </source>
</reference>
<proteinExistence type="predicted"/>
<evidence type="ECO:0000256" key="1">
    <source>
        <dbReference type="SAM" id="MobiDB-lite"/>
    </source>
</evidence>
<keyword evidence="4" id="KW-1185">Reference proteome</keyword>
<evidence type="ECO:0000256" key="2">
    <source>
        <dbReference type="SAM" id="Phobius"/>
    </source>
</evidence>
<keyword evidence="2" id="KW-1133">Transmembrane helix</keyword>
<feature type="transmembrane region" description="Helical" evidence="2">
    <location>
        <begin position="72"/>
        <end position="99"/>
    </location>
</feature>
<name>A0ABP7D2K0_9MICC</name>
<evidence type="ECO:0000313" key="4">
    <source>
        <dbReference type="Proteomes" id="UP001501536"/>
    </source>
</evidence>
<dbReference type="EMBL" id="BAABCJ010000001">
    <property type="protein sequence ID" value="GAA3697866.1"/>
    <property type="molecule type" value="Genomic_DNA"/>
</dbReference>
<feature type="compositionally biased region" description="Basic and acidic residues" evidence="1">
    <location>
        <begin position="146"/>
        <end position="170"/>
    </location>
</feature>
<sequence length="170" mass="18222">MDQPVFFAILLGIGGVSFVSGVLAYRGKYVAWLALKSFFPGWPGLAGLYIGAAILSGAGAAVILQAMPEGNIVRALLGLLLIFTMIAGAIIGIIGMFWLPRFMLPQWVKDTIDEIKRGEDPLSQALRPGGSLYGRLGNPDAGPAPARRDDARPGQDSHPHEDRDDREGPR</sequence>
<protein>
    <submittedName>
        <fullName evidence="3">Uncharacterized protein</fullName>
    </submittedName>
</protein>
<organism evidence="3 4">
    <name type="scientific">Zhihengliuella alba</name>
    <dbReference type="NCBI Taxonomy" id="547018"/>
    <lineage>
        <taxon>Bacteria</taxon>
        <taxon>Bacillati</taxon>
        <taxon>Actinomycetota</taxon>
        <taxon>Actinomycetes</taxon>
        <taxon>Micrococcales</taxon>
        <taxon>Micrococcaceae</taxon>
        <taxon>Zhihengliuella</taxon>
    </lineage>
</organism>
<dbReference type="RefSeq" id="WP_344880425.1">
    <property type="nucleotide sequence ID" value="NZ_BAABCJ010000001.1"/>
</dbReference>
<feature type="transmembrane region" description="Helical" evidence="2">
    <location>
        <begin position="46"/>
        <end position="66"/>
    </location>
</feature>
<dbReference type="Proteomes" id="UP001501536">
    <property type="component" value="Unassembled WGS sequence"/>
</dbReference>
<feature type="region of interest" description="Disordered" evidence="1">
    <location>
        <begin position="119"/>
        <end position="170"/>
    </location>
</feature>
<accession>A0ABP7D2K0</accession>
<keyword evidence="2" id="KW-0812">Transmembrane</keyword>
<keyword evidence="2" id="KW-0472">Membrane</keyword>